<dbReference type="EMBL" id="JBHUIR010000026">
    <property type="protein sequence ID" value="MFD2259823.1"/>
    <property type="molecule type" value="Genomic_DNA"/>
</dbReference>
<accession>A0ABW5DFE7</accession>
<name>A0ABW5DFE7_9HYPH</name>
<feature type="domain" description="ASCH" evidence="1">
    <location>
        <begin position="14"/>
        <end position="81"/>
    </location>
</feature>
<organism evidence="2 3">
    <name type="scientific">Chelativorans composti</name>
    <dbReference type="NCBI Taxonomy" id="768533"/>
    <lineage>
        <taxon>Bacteria</taxon>
        <taxon>Pseudomonadati</taxon>
        <taxon>Pseudomonadota</taxon>
        <taxon>Alphaproteobacteria</taxon>
        <taxon>Hyphomicrobiales</taxon>
        <taxon>Phyllobacteriaceae</taxon>
        <taxon>Chelativorans</taxon>
    </lineage>
</organism>
<dbReference type="Pfam" id="PF04266">
    <property type="entry name" value="ASCH"/>
    <property type="match status" value="1"/>
</dbReference>
<dbReference type="InterPro" id="IPR015947">
    <property type="entry name" value="PUA-like_sf"/>
</dbReference>
<keyword evidence="3" id="KW-1185">Reference proteome</keyword>
<dbReference type="RefSeq" id="WP_345099637.1">
    <property type="nucleotide sequence ID" value="NZ_BAABGS010000068.1"/>
</dbReference>
<evidence type="ECO:0000313" key="2">
    <source>
        <dbReference type="EMBL" id="MFD2259823.1"/>
    </source>
</evidence>
<gene>
    <name evidence="2" type="ORF">ACFSMZ_08595</name>
</gene>
<reference evidence="3" key="1">
    <citation type="journal article" date="2019" name="Int. J. Syst. Evol. Microbiol.">
        <title>The Global Catalogue of Microorganisms (GCM) 10K type strain sequencing project: providing services to taxonomists for standard genome sequencing and annotation.</title>
        <authorList>
            <consortium name="The Broad Institute Genomics Platform"/>
            <consortium name="The Broad Institute Genome Sequencing Center for Infectious Disease"/>
            <person name="Wu L."/>
            <person name="Ma J."/>
        </authorList>
    </citation>
    <scope>NUCLEOTIDE SEQUENCE [LARGE SCALE GENOMIC DNA]</scope>
    <source>
        <strain evidence="3">KCTC 23707</strain>
    </source>
</reference>
<dbReference type="Proteomes" id="UP001597373">
    <property type="component" value="Unassembled WGS sequence"/>
</dbReference>
<comment type="caution">
    <text evidence="2">The sequence shown here is derived from an EMBL/GenBank/DDBJ whole genome shotgun (WGS) entry which is preliminary data.</text>
</comment>
<sequence length="272" mass="30805">MEVCEPIVRKGLVIGNPWISHILAGQKDWEMRSEATSHRGWFGLIWKGMGCVYGVARLVEVRQPLDVEQMVATFDHHRIPEDMIRFGGLAKWNIPWVLSDVIRLPSPVRYRHPSGAVTWVRFTEEVSRAIQEQLTLLKIPAGHSALPAIGQEQQYTPSNPSGWLVIGRTELSQGNLNNNHFYLGKFFDRFPKDAVGGSNKAAKAPREVSVSWEGGPVIHTDLDGTKKMFRQRGWVGTFLRLHNARAGDFVVVEAEGPYRYRVRIERRSTIAI</sequence>
<proteinExistence type="predicted"/>
<protein>
    <submittedName>
        <fullName evidence="2">ASCH domain-containing protein</fullName>
    </submittedName>
</protein>
<evidence type="ECO:0000259" key="1">
    <source>
        <dbReference type="Pfam" id="PF04266"/>
    </source>
</evidence>
<dbReference type="Gene3D" id="2.30.130.30">
    <property type="entry name" value="Hypothetical protein"/>
    <property type="match status" value="1"/>
</dbReference>
<evidence type="ECO:0000313" key="3">
    <source>
        <dbReference type="Proteomes" id="UP001597373"/>
    </source>
</evidence>
<dbReference type="InterPro" id="IPR007374">
    <property type="entry name" value="ASCH_domain"/>
</dbReference>
<dbReference type="SUPFAM" id="SSF88697">
    <property type="entry name" value="PUA domain-like"/>
    <property type="match status" value="1"/>
</dbReference>